<proteinExistence type="predicted"/>
<accession>A0A0F9BK07</accession>
<reference evidence="1" key="1">
    <citation type="journal article" date="2015" name="Nature">
        <title>Complex archaea that bridge the gap between prokaryotes and eukaryotes.</title>
        <authorList>
            <person name="Spang A."/>
            <person name="Saw J.H."/>
            <person name="Jorgensen S.L."/>
            <person name="Zaremba-Niedzwiedzka K."/>
            <person name="Martijn J."/>
            <person name="Lind A.E."/>
            <person name="van Eijk R."/>
            <person name="Schleper C."/>
            <person name="Guy L."/>
            <person name="Ettema T.J."/>
        </authorList>
    </citation>
    <scope>NUCLEOTIDE SEQUENCE</scope>
</reference>
<evidence type="ECO:0008006" key="2">
    <source>
        <dbReference type="Google" id="ProtNLM"/>
    </source>
</evidence>
<dbReference type="AlphaFoldDB" id="A0A0F9BK07"/>
<evidence type="ECO:0000313" key="1">
    <source>
        <dbReference type="EMBL" id="KKL14152.1"/>
    </source>
</evidence>
<dbReference type="EMBL" id="LAZR01040573">
    <property type="protein sequence ID" value="KKL14152.1"/>
    <property type="molecule type" value="Genomic_DNA"/>
</dbReference>
<gene>
    <name evidence="1" type="ORF">LCGC14_2518620</name>
</gene>
<name>A0A0F9BK07_9ZZZZ</name>
<comment type="caution">
    <text evidence="1">The sequence shown here is derived from an EMBL/GenBank/DDBJ whole genome shotgun (WGS) entry which is preliminary data.</text>
</comment>
<organism evidence="1">
    <name type="scientific">marine sediment metagenome</name>
    <dbReference type="NCBI Taxonomy" id="412755"/>
    <lineage>
        <taxon>unclassified sequences</taxon>
        <taxon>metagenomes</taxon>
        <taxon>ecological metagenomes</taxon>
    </lineage>
</organism>
<sequence>MTEYAVIQAVAANGDEMAANMREADRDEVWAAAHVTPKQAVRHSLLGSRDSQAGLVDGRTVCLFGVGSSTALGYGVPWMLATDELERHQVAFLRRCRGAVEEMRRDYVMLRNWVDARNEKAIKWLGWLGFEVHDPEPFGIDQLPFHMFDMRN</sequence>
<protein>
    <recommendedName>
        <fullName evidence="2">N-acetyltransferase domain-containing protein</fullName>
    </recommendedName>
</protein>